<dbReference type="PROSITE" id="PS50893">
    <property type="entry name" value="ABC_TRANSPORTER_2"/>
    <property type="match status" value="1"/>
</dbReference>
<evidence type="ECO:0000256" key="5">
    <source>
        <dbReference type="ARBA" id="ARBA00022840"/>
    </source>
</evidence>
<dbReference type="SUPFAM" id="SSF90123">
    <property type="entry name" value="ABC transporter transmembrane region"/>
    <property type="match status" value="1"/>
</dbReference>
<evidence type="ECO:0000313" key="13">
    <source>
        <dbReference type="EMBL" id="PMD41723.1"/>
    </source>
</evidence>
<evidence type="ECO:0000256" key="7">
    <source>
        <dbReference type="ARBA" id="ARBA00023136"/>
    </source>
</evidence>
<name>A0A2J6RTE5_HYAVF</name>
<keyword evidence="5" id="KW-0067">ATP-binding</keyword>
<keyword evidence="7 10" id="KW-0472">Membrane</keyword>
<dbReference type="InterPro" id="IPR017871">
    <property type="entry name" value="ABC_transporter-like_CS"/>
</dbReference>
<dbReference type="EMBL" id="KZ613944">
    <property type="protein sequence ID" value="PMD41723.1"/>
    <property type="molecule type" value="Genomic_DNA"/>
</dbReference>
<dbReference type="InterPro" id="IPR039421">
    <property type="entry name" value="Type_1_exporter"/>
</dbReference>
<dbReference type="GO" id="GO:0005774">
    <property type="term" value="C:vacuolar membrane"/>
    <property type="evidence" value="ECO:0007669"/>
    <property type="project" value="TreeGrafter"/>
</dbReference>
<protein>
    <recommendedName>
        <fullName evidence="15">ABC transporter</fullName>
    </recommendedName>
</protein>
<evidence type="ECO:0000256" key="8">
    <source>
        <dbReference type="ARBA" id="ARBA00024363"/>
    </source>
</evidence>
<keyword evidence="2" id="KW-0813">Transport</keyword>
<feature type="compositionally biased region" description="Basic and acidic residues" evidence="9">
    <location>
        <begin position="190"/>
        <end position="200"/>
    </location>
</feature>
<feature type="transmembrane region" description="Helical" evidence="10">
    <location>
        <begin position="373"/>
        <end position="392"/>
    </location>
</feature>
<accession>A0A2J6RTE5</accession>
<evidence type="ECO:0000256" key="2">
    <source>
        <dbReference type="ARBA" id="ARBA00022448"/>
    </source>
</evidence>
<dbReference type="STRING" id="1149755.A0A2J6RTE5"/>
<dbReference type="InterPro" id="IPR003593">
    <property type="entry name" value="AAA+_ATPase"/>
</dbReference>
<evidence type="ECO:0000256" key="1">
    <source>
        <dbReference type="ARBA" id="ARBA00004141"/>
    </source>
</evidence>
<evidence type="ECO:0000259" key="11">
    <source>
        <dbReference type="PROSITE" id="PS50893"/>
    </source>
</evidence>
<feature type="transmembrane region" description="Helical" evidence="10">
    <location>
        <begin position="483"/>
        <end position="504"/>
    </location>
</feature>
<evidence type="ECO:0000259" key="12">
    <source>
        <dbReference type="PROSITE" id="PS50929"/>
    </source>
</evidence>
<feature type="domain" description="ABC transmembrane type-1" evidence="12">
    <location>
        <begin position="260"/>
        <end position="542"/>
    </location>
</feature>
<evidence type="ECO:0000256" key="4">
    <source>
        <dbReference type="ARBA" id="ARBA00022741"/>
    </source>
</evidence>
<dbReference type="PROSITE" id="PS50929">
    <property type="entry name" value="ABC_TM1F"/>
    <property type="match status" value="1"/>
</dbReference>
<dbReference type="Gene3D" id="1.20.1560.10">
    <property type="entry name" value="ABC transporter type 1, transmembrane domain"/>
    <property type="match status" value="1"/>
</dbReference>
<dbReference type="Gene3D" id="3.40.50.300">
    <property type="entry name" value="P-loop containing nucleotide triphosphate hydrolases"/>
    <property type="match status" value="1"/>
</dbReference>
<feature type="transmembrane region" description="Helical" evidence="10">
    <location>
        <begin position="127"/>
        <end position="147"/>
    </location>
</feature>
<feature type="domain" description="ABC transporter" evidence="11">
    <location>
        <begin position="576"/>
        <end position="810"/>
    </location>
</feature>
<dbReference type="GO" id="GO:0016887">
    <property type="term" value="F:ATP hydrolysis activity"/>
    <property type="evidence" value="ECO:0007669"/>
    <property type="project" value="InterPro"/>
</dbReference>
<feature type="transmembrane region" description="Helical" evidence="10">
    <location>
        <begin position="254"/>
        <end position="272"/>
    </location>
</feature>
<dbReference type="PANTHER" id="PTHR24221:SF651">
    <property type="entry name" value="HEAVY METAL TOLERANCE PROTEIN"/>
    <property type="match status" value="1"/>
</dbReference>
<evidence type="ECO:0000313" key="14">
    <source>
        <dbReference type="Proteomes" id="UP000235786"/>
    </source>
</evidence>
<feature type="transmembrane region" description="Helical" evidence="10">
    <location>
        <begin position="6"/>
        <end position="24"/>
    </location>
</feature>
<gene>
    <name evidence="13" type="ORF">L207DRAFT_487496</name>
</gene>
<dbReference type="CDD" id="cd18583">
    <property type="entry name" value="ABC_6TM_HMT1"/>
    <property type="match status" value="1"/>
</dbReference>
<evidence type="ECO:0000256" key="6">
    <source>
        <dbReference type="ARBA" id="ARBA00022989"/>
    </source>
</evidence>
<dbReference type="SUPFAM" id="SSF52540">
    <property type="entry name" value="P-loop containing nucleoside triphosphate hydrolases"/>
    <property type="match status" value="1"/>
</dbReference>
<feature type="transmembrane region" description="Helical" evidence="10">
    <location>
        <begin position="58"/>
        <end position="82"/>
    </location>
</feature>
<comment type="similarity">
    <text evidence="8">Belongs to the ABC transporter superfamily. ABCB family. Heavy Metal importer (TC 3.A.1.210) subfamily.</text>
</comment>
<dbReference type="OrthoDB" id="6500128at2759"/>
<dbReference type="GO" id="GO:0005524">
    <property type="term" value="F:ATP binding"/>
    <property type="evidence" value="ECO:0007669"/>
    <property type="project" value="UniProtKB-KW"/>
</dbReference>
<dbReference type="PROSITE" id="PS00211">
    <property type="entry name" value="ABC_TRANSPORTER_1"/>
    <property type="match status" value="1"/>
</dbReference>
<feature type="transmembrane region" description="Helical" evidence="10">
    <location>
        <begin position="159"/>
        <end position="182"/>
    </location>
</feature>
<evidence type="ECO:0000256" key="10">
    <source>
        <dbReference type="SAM" id="Phobius"/>
    </source>
</evidence>
<dbReference type="GO" id="GO:0000041">
    <property type="term" value="P:transition metal ion transport"/>
    <property type="evidence" value="ECO:0007669"/>
    <property type="project" value="UniProtKB-ARBA"/>
</dbReference>
<keyword evidence="3 10" id="KW-0812">Transmembrane</keyword>
<keyword evidence="14" id="KW-1185">Reference proteome</keyword>
<evidence type="ECO:0000256" key="9">
    <source>
        <dbReference type="SAM" id="MobiDB-lite"/>
    </source>
</evidence>
<dbReference type="PANTHER" id="PTHR24221">
    <property type="entry name" value="ATP-BINDING CASSETTE SUB-FAMILY B"/>
    <property type="match status" value="1"/>
</dbReference>
<evidence type="ECO:0008006" key="15">
    <source>
        <dbReference type="Google" id="ProtNLM"/>
    </source>
</evidence>
<dbReference type="Pfam" id="PF00664">
    <property type="entry name" value="ABC_membrane"/>
    <property type="match status" value="1"/>
</dbReference>
<dbReference type="InterPro" id="IPR003439">
    <property type="entry name" value="ABC_transporter-like_ATP-bd"/>
</dbReference>
<proteinExistence type="inferred from homology"/>
<dbReference type="InterPro" id="IPR036640">
    <property type="entry name" value="ABC1_TM_sf"/>
</dbReference>
<feature type="transmembrane region" description="Helical" evidence="10">
    <location>
        <begin position="94"/>
        <end position="115"/>
    </location>
</feature>
<dbReference type="Proteomes" id="UP000235786">
    <property type="component" value="Unassembled WGS sequence"/>
</dbReference>
<dbReference type="SMART" id="SM00382">
    <property type="entry name" value="AAA"/>
    <property type="match status" value="1"/>
</dbReference>
<keyword evidence="6 10" id="KW-1133">Transmembrane helix</keyword>
<dbReference type="AlphaFoldDB" id="A0A2J6RTE5"/>
<dbReference type="Pfam" id="PF00005">
    <property type="entry name" value="ABC_tran"/>
    <property type="match status" value="1"/>
</dbReference>
<feature type="region of interest" description="Disordered" evidence="9">
    <location>
        <begin position="190"/>
        <end position="226"/>
    </location>
</feature>
<dbReference type="InterPro" id="IPR011527">
    <property type="entry name" value="ABC1_TM_dom"/>
</dbReference>
<feature type="transmembrane region" description="Helical" evidence="10">
    <location>
        <begin position="516"/>
        <end position="540"/>
    </location>
</feature>
<sequence length="826" mass="92259">MADTELGLAIAFYSYPCGLFVTLFSSQLIRYRYRDADTASVTISEKNVPKAHRLYTKLIWIFQLLLFPLLLASIILTLSAAIVRRNDTPEDVNFPYTAYLASHTGVLLYFLAGLLPDPDGPWTPTPSHCNSWAVGVILEVVIASVFVSQQHQIHVPLGLLDTLFGLSLARIVILGIMIALLIRREYESKGPKGSESERQSLLESGNGNGPNGYGSDSPRPKLKKPRDAQSAGWFDYFAGFRVLFPYLWPSDSHLYQAIVIICLGLMILQRVINVLVPIQLGNLVAALGYGRIPWKEIVLYVVYRSLQGQQGIIGAGRSVLWIPVSQSLLRRLSCAAFEHVLGLSMDFHLSKKIGEVTSALSRGSAMNSFLENFMFNVFPMIFDIFVASVVFFVKYDAFYTLIILVIMWSYIFLTIYMAKFRGRQRRDMATKSREMEAAKTDAIIAYETVQHNCAVASETKRFGEYITVYQHAERLVQWSLNGLNVTQSTIFSLGTAMIVILSAYKISLGQQQVSEFVTLITYFAQIAAPLNFFGTFYTMIQNSLIEAERMLDLFKETSGVVEKPDAIELPSPLGEVRFNNVKFSYQGKEPAISDISFTIPPGTKTAIVGESGGGKSTCLKLLFRFYDVDSGSITVDGHDIRDLTLLSLRKNIGVVPQDTVLFNATIMYNLRYANPDASEADVFDACKAANIHERILAFPEQYDTKVGERGLKLSGGERQRVAIARAILKNSRILLLDEATASLDSNTEREIQAALETVTKGRTTITIAHRLSTITNSDQIVVVHQGKVVERGTHKELLSIQGRYFTMWEKQTRTEKDVTEAPKEEE</sequence>
<dbReference type="InterPro" id="IPR027417">
    <property type="entry name" value="P-loop_NTPase"/>
</dbReference>
<dbReference type="FunFam" id="3.40.50.300:FF:000186">
    <property type="entry name" value="ATP-binding cassette sub-family B member 7, mitochondrial"/>
    <property type="match status" value="1"/>
</dbReference>
<feature type="transmembrane region" description="Helical" evidence="10">
    <location>
        <begin position="398"/>
        <end position="418"/>
    </location>
</feature>
<dbReference type="GO" id="GO:0140359">
    <property type="term" value="F:ABC-type transporter activity"/>
    <property type="evidence" value="ECO:0007669"/>
    <property type="project" value="InterPro"/>
</dbReference>
<organism evidence="13 14">
    <name type="scientific">Hyaloscypha variabilis (strain UAMH 11265 / GT02V1 / F)</name>
    <name type="common">Meliniomyces variabilis</name>
    <dbReference type="NCBI Taxonomy" id="1149755"/>
    <lineage>
        <taxon>Eukaryota</taxon>
        <taxon>Fungi</taxon>
        <taxon>Dikarya</taxon>
        <taxon>Ascomycota</taxon>
        <taxon>Pezizomycotina</taxon>
        <taxon>Leotiomycetes</taxon>
        <taxon>Helotiales</taxon>
        <taxon>Hyaloscyphaceae</taxon>
        <taxon>Hyaloscypha</taxon>
        <taxon>Hyaloscypha variabilis</taxon>
    </lineage>
</organism>
<evidence type="ECO:0000256" key="3">
    <source>
        <dbReference type="ARBA" id="ARBA00022692"/>
    </source>
</evidence>
<reference evidence="13 14" key="1">
    <citation type="submission" date="2016-04" db="EMBL/GenBank/DDBJ databases">
        <title>A degradative enzymes factory behind the ericoid mycorrhizal symbiosis.</title>
        <authorList>
            <consortium name="DOE Joint Genome Institute"/>
            <person name="Martino E."/>
            <person name="Morin E."/>
            <person name="Grelet G."/>
            <person name="Kuo A."/>
            <person name="Kohler A."/>
            <person name="Daghino S."/>
            <person name="Barry K."/>
            <person name="Choi C."/>
            <person name="Cichocki N."/>
            <person name="Clum A."/>
            <person name="Copeland A."/>
            <person name="Hainaut M."/>
            <person name="Haridas S."/>
            <person name="Labutti K."/>
            <person name="Lindquist E."/>
            <person name="Lipzen A."/>
            <person name="Khouja H.-R."/>
            <person name="Murat C."/>
            <person name="Ohm R."/>
            <person name="Olson A."/>
            <person name="Spatafora J."/>
            <person name="Veneault-Fourrey C."/>
            <person name="Henrissat B."/>
            <person name="Grigoriev I."/>
            <person name="Martin F."/>
            <person name="Perotto S."/>
        </authorList>
    </citation>
    <scope>NUCLEOTIDE SEQUENCE [LARGE SCALE GENOMIC DNA]</scope>
    <source>
        <strain evidence="13 14">F</strain>
    </source>
</reference>
<comment type="subcellular location">
    <subcellularLocation>
        <location evidence="1">Membrane</location>
        <topology evidence="1">Multi-pass membrane protein</topology>
    </subcellularLocation>
</comment>
<keyword evidence="4" id="KW-0547">Nucleotide-binding</keyword>
<dbReference type="CDD" id="cd03253">
    <property type="entry name" value="ABCC_ATM1_transporter"/>
    <property type="match status" value="1"/>
</dbReference>